<dbReference type="SUPFAM" id="SSF46785">
    <property type="entry name" value="Winged helix' DNA-binding domain"/>
    <property type="match status" value="1"/>
</dbReference>
<evidence type="ECO:0000313" key="14">
    <source>
        <dbReference type="Proteomes" id="UP000319801"/>
    </source>
</evidence>
<keyword evidence="2" id="KW-0678">Repressor</keyword>
<dbReference type="InterPro" id="IPR030456">
    <property type="entry name" value="TF_fork_head_CS_2"/>
</dbReference>
<dbReference type="Gene3D" id="1.10.10.10">
    <property type="entry name" value="Winged helix-like DNA-binding domain superfamily/Winged helix DNA-binding domain"/>
    <property type="match status" value="1"/>
</dbReference>
<feature type="region of interest" description="Disordered" evidence="11">
    <location>
        <begin position="375"/>
        <end position="417"/>
    </location>
</feature>
<dbReference type="InterPro" id="IPR050998">
    <property type="entry name" value="FOXP"/>
</dbReference>
<evidence type="ECO:0000256" key="6">
    <source>
        <dbReference type="ARBA" id="ARBA00023015"/>
    </source>
</evidence>
<dbReference type="GO" id="GO:0000978">
    <property type="term" value="F:RNA polymerase II cis-regulatory region sequence-specific DNA binding"/>
    <property type="evidence" value="ECO:0007669"/>
    <property type="project" value="TreeGrafter"/>
</dbReference>
<feature type="region of interest" description="Disordered" evidence="11">
    <location>
        <begin position="1"/>
        <end position="25"/>
    </location>
</feature>
<dbReference type="Gene3D" id="1.20.5.340">
    <property type="match status" value="1"/>
</dbReference>
<evidence type="ECO:0000256" key="9">
    <source>
        <dbReference type="ARBA" id="ARBA00023242"/>
    </source>
</evidence>
<keyword evidence="7 10" id="KW-0238">DNA-binding</keyword>
<dbReference type="AlphaFoldDB" id="A0A556VAB5"/>
<evidence type="ECO:0000259" key="12">
    <source>
        <dbReference type="PROSITE" id="PS50039"/>
    </source>
</evidence>
<feature type="compositionally biased region" description="Basic and acidic residues" evidence="11">
    <location>
        <begin position="760"/>
        <end position="779"/>
    </location>
</feature>
<dbReference type="FunFam" id="1.10.10.10:FF:000010">
    <property type="entry name" value="Forkhead box P2 isoform B"/>
    <property type="match status" value="1"/>
</dbReference>
<feature type="compositionally biased region" description="Polar residues" evidence="11">
    <location>
        <begin position="383"/>
        <end position="400"/>
    </location>
</feature>
<reference evidence="13 14" key="1">
    <citation type="journal article" date="2019" name="Genome Biol. Evol.">
        <title>Whole-Genome Sequencing of the Giant Devil Catfish, Bagarius yarrelli.</title>
        <authorList>
            <person name="Jiang W."/>
            <person name="Lv Y."/>
            <person name="Cheng L."/>
            <person name="Yang K."/>
            <person name="Chao B."/>
            <person name="Wang X."/>
            <person name="Li Y."/>
            <person name="Pan X."/>
            <person name="You X."/>
            <person name="Zhang Y."/>
            <person name="Yang J."/>
            <person name="Li J."/>
            <person name="Zhang X."/>
            <person name="Liu S."/>
            <person name="Sun C."/>
            <person name="Yang J."/>
            <person name="Shi Q."/>
        </authorList>
    </citation>
    <scope>NUCLEOTIDE SEQUENCE [LARGE SCALE GENOMIC DNA]</scope>
    <source>
        <strain evidence="13">JWS20170419001</strain>
        <tissue evidence="13">Muscle</tissue>
    </source>
</reference>
<dbReference type="GO" id="GO:0001227">
    <property type="term" value="F:DNA-binding transcription repressor activity, RNA polymerase II-specific"/>
    <property type="evidence" value="ECO:0007669"/>
    <property type="project" value="TreeGrafter"/>
</dbReference>
<evidence type="ECO:0000256" key="5">
    <source>
        <dbReference type="ARBA" id="ARBA00022833"/>
    </source>
</evidence>
<organism evidence="13 14">
    <name type="scientific">Bagarius yarrelli</name>
    <name type="common">Goonch</name>
    <name type="synonym">Bagrus yarrelli</name>
    <dbReference type="NCBI Taxonomy" id="175774"/>
    <lineage>
        <taxon>Eukaryota</taxon>
        <taxon>Metazoa</taxon>
        <taxon>Chordata</taxon>
        <taxon>Craniata</taxon>
        <taxon>Vertebrata</taxon>
        <taxon>Euteleostomi</taxon>
        <taxon>Actinopterygii</taxon>
        <taxon>Neopterygii</taxon>
        <taxon>Teleostei</taxon>
        <taxon>Ostariophysi</taxon>
        <taxon>Siluriformes</taxon>
        <taxon>Sisoridae</taxon>
        <taxon>Sisorinae</taxon>
        <taxon>Bagarius</taxon>
    </lineage>
</organism>
<evidence type="ECO:0000256" key="7">
    <source>
        <dbReference type="ARBA" id="ARBA00023125"/>
    </source>
</evidence>
<dbReference type="FunFam" id="1.20.5.340:FF:000005">
    <property type="entry name" value="Forkhead box P1, isoform CRA_f"/>
    <property type="match status" value="1"/>
</dbReference>
<comment type="caution">
    <text evidence="13">The sequence shown here is derived from an EMBL/GenBank/DDBJ whole genome shotgun (WGS) entry which is preliminary data.</text>
</comment>
<keyword evidence="8" id="KW-0804">Transcription</keyword>
<evidence type="ECO:0000256" key="4">
    <source>
        <dbReference type="ARBA" id="ARBA00022771"/>
    </source>
</evidence>
<dbReference type="Pfam" id="PF00250">
    <property type="entry name" value="Forkhead"/>
    <property type="match status" value="1"/>
</dbReference>
<feature type="DNA-binding region" description="Fork-head" evidence="10">
    <location>
        <begin position="573"/>
        <end position="646"/>
    </location>
</feature>
<dbReference type="Pfam" id="PF16159">
    <property type="entry name" value="FOXP-CC"/>
    <property type="match status" value="1"/>
</dbReference>
<feature type="domain" description="Fork-head" evidence="12">
    <location>
        <begin position="573"/>
        <end position="646"/>
    </location>
</feature>
<evidence type="ECO:0000256" key="3">
    <source>
        <dbReference type="ARBA" id="ARBA00022723"/>
    </source>
</evidence>
<dbReference type="Pfam" id="PF01652">
    <property type="entry name" value="IF4E"/>
    <property type="match status" value="1"/>
</dbReference>
<dbReference type="GO" id="GO:0003743">
    <property type="term" value="F:translation initiation factor activity"/>
    <property type="evidence" value="ECO:0007669"/>
    <property type="project" value="InterPro"/>
</dbReference>
<dbReference type="EMBL" id="VCAZ01000189">
    <property type="protein sequence ID" value="TTE51853.1"/>
    <property type="molecule type" value="Genomic_DNA"/>
</dbReference>
<dbReference type="GO" id="GO:0003723">
    <property type="term" value="F:RNA binding"/>
    <property type="evidence" value="ECO:0007669"/>
    <property type="project" value="InterPro"/>
</dbReference>
<dbReference type="PANTHER" id="PTHR45796:SF3">
    <property type="entry name" value="FORKHEAD BOX PROTEIN P1"/>
    <property type="match status" value="1"/>
</dbReference>
<protein>
    <submittedName>
        <fullName evidence="13">Forkhead box protein P1-B</fullName>
    </submittedName>
</protein>
<dbReference type="InterPro" id="IPR001040">
    <property type="entry name" value="TIF_eIF_4E"/>
</dbReference>
<dbReference type="Gene3D" id="3.30.760.10">
    <property type="entry name" value="RNA Cap, Translation Initiation Factor Eif4e"/>
    <property type="match status" value="2"/>
</dbReference>
<keyword evidence="6" id="KW-0805">Transcription regulation</keyword>
<dbReference type="CDD" id="cd20065">
    <property type="entry name" value="FH_FOXP2"/>
    <property type="match status" value="1"/>
</dbReference>
<gene>
    <name evidence="13" type="ORF">Baya_14913</name>
</gene>
<dbReference type="GO" id="GO:0008270">
    <property type="term" value="F:zinc ion binding"/>
    <property type="evidence" value="ECO:0007669"/>
    <property type="project" value="UniProtKB-KW"/>
</dbReference>
<proteinExistence type="predicted"/>
<keyword evidence="3" id="KW-0479">Metal-binding</keyword>
<keyword evidence="14" id="KW-1185">Reference proteome</keyword>
<evidence type="ECO:0000256" key="10">
    <source>
        <dbReference type="PROSITE-ProRule" id="PRU00089"/>
    </source>
</evidence>
<dbReference type="PROSITE" id="PS00658">
    <property type="entry name" value="FORK_HEAD_2"/>
    <property type="match status" value="1"/>
</dbReference>
<dbReference type="InterPro" id="IPR023398">
    <property type="entry name" value="TIF_eIF4e-like"/>
</dbReference>
<dbReference type="SMART" id="SM00339">
    <property type="entry name" value="FH"/>
    <property type="match status" value="1"/>
</dbReference>
<feature type="region of interest" description="Disordered" evidence="11">
    <location>
        <begin position="750"/>
        <end position="788"/>
    </location>
</feature>
<evidence type="ECO:0000256" key="1">
    <source>
        <dbReference type="ARBA" id="ARBA00004123"/>
    </source>
</evidence>
<feature type="compositionally biased region" description="Pro residues" evidence="11">
    <location>
        <begin position="495"/>
        <end position="507"/>
    </location>
</feature>
<dbReference type="InterPro" id="IPR036390">
    <property type="entry name" value="WH_DNA-bd_sf"/>
</dbReference>
<dbReference type="SUPFAM" id="SSF55418">
    <property type="entry name" value="eIF4e-like"/>
    <property type="match status" value="1"/>
</dbReference>
<accession>A0A556VAB5</accession>
<feature type="compositionally biased region" description="Polar residues" evidence="11">
    <location>
        <begin position="509"/>
        <end position="521"/>
    </location>
</feature>
<evidence type="ECO:0000256" key="2">
    <source>
        <dbReference type="ARBA" id="ARBA00022491"/>
    </source>
</evidence>
<dbReference type="InterPro" id="IPR036388">
    <property type="entry name" value="WH-like_DNA-bd_sf"/>
</dbReference>
<feature type="region of interest" description="Disordered" evidence="11">
    <location>
        <begin position="489"/>
        <end position="535"/>
    </location>
</feature>
<dbReference type="GO" id="GO:0005634">
    <property type="term" value="C:nucleus"/>
    <property type="evidence" value="ECO:0007669"/>
    <property type="project" value="UniProtKB-SubCell"/>
</dbReference>
<evidence type="ECO:0000256" key="8">
    <source>
        <dbReference type="ARBA" id="ARBA00023163"/>
    </source>
</evidence>
<keyword evidence="9 10" id="KW-0539">Nucleus</keyword>
<name>A0A556VAB5_BAGYA</name>
<evidence type="ECO:0000313" key="13">
    <source>
        <dbReference type="EMBL" id="TTE51853.1"/>
    </source>
</evidence>
<dbReference type="PROSITE" id="PS50039">
    <property type="entry name" value="FORK_HEAD_3"/>
    <property type="match status" value="1"/>
</dbReference>
<dbReference type="InterPro" id="IPR001766">
    <property type="entry name" value="Fork_head_dom"/>
</dbReference>
<dbReference type="InterPro" id="IPR047412">
    <property type="entry name" value="FH_FOXP1_P2"/>
</dbReference>
<dbReference type="OrthoDB" id="5830876at2759"/>
<dbReference type="Proteomes" id="UP000319801">
    <property type="component" value="Unassembled WGS sequence"/>
</dbReference>
<keyword evidence="4" id="KW-0863">Zinc-finger</keyword>
<dbReference type="PANTHER" id="PTHR45796">
    <property type="entry name" value="FORKHEAD BOX P, ISOFORM C"/>
    <property type="match status" value="1"/>
</dbReference>
<dbReference type="InterPro" id="IPR032354">
    <property type="entry name" value="FOXP-CC"/>
</dbReference>
<sequence length="788" mass="88338">MAVPAAQNLQLNAGRRSSPVSPTTENNIHIDEKELENITNNVEDGTSLPLHSPWTFWLDRSLPGTTAAECESNLKKIYTVHTVQLAVWKELLLATIGEQFADYCASEDEVVGVSVSVRDREDVVQVWNGNASFANEANILGRIYELLPQISFKAVFYKLTLLLSSVLEIVRHFLNHKFLPLFSVMQESKTDQATNSSPAGQERLNLSVEQALQVAQQQQQQSAEKSQKTLEKEPETQVPISLAMITPQVITPQQMQQILQQQVLNPQQLQLLLQQQNALMLQQQQLQEFYKKQQDELRLQLLQQQQHTGKPSKEQQMLVQQMAVHQQLLSLQQQHLQRQGLLTLPATALSSLPQSLIPAELQQLWKDVTEIRLEEKSSGDKSPFSSKLPTANQKSNTNGHHTPRPIRGESSQEAQSNHPLYSHGVCKWPGCEAVLGDFQSFLKHLNSEHALDDKSTAQCRVQMQVVQQLELQLAKDKERLQAMMAHLHVESAEPKPTPQPATAPKPTPSMSLSQTATAPSTPLTPHPQTPNVIIPSGLHAVGPIRKRYSDKCNLAMDQDIVENKEFYLSTEVRPPFTYAALIRQAIFESPEKQLTLNEIYNWFTRTFAYFRRNAATWKNAVRHNLSLHKCFVRVENVKGAVWTVDELEFQKRRPQKITGSPSLVKSIQSSLGQSSALSALQAVMVDSSLPLYGSASVGNSSLKTLAGVMHDELCAHEHEDESHSDSSLDLSPMSALQHAELKGQHMEREYLESSMSPEMGDEHSPEIHHDADYPDEHGPHTAHPIAFS</sequence>
<keyword evidence="5" id="KW-0862">Zinc</keyword>
<evidence type="ECO:0000256" key="11">
    <source>
        <dbReference type="SAM" id="MobiDB-lite"/>
    </source>
</evidence>
<dbReference type="PRINTS" id="PR00053">
    <property type="entry name" value="FORKHEAD"/>
</dbReference>
<comment type="subcellular location">
    <subcellularLocation>
        <location evidence="1 10">Nucleus</location>
    </subcellularLocation>
</comment>